<dbReference type="InterPro" id="IPR017520">
    <property type="entry name" value="CHP03086"/>
</dbReference>
<proteinExistence type="predicted"/>
<evidence type="ECO:0000313" key="3">
    <source>
        <dbReference type="Proteomes" id="UP001589532"/>
    </source>
</evidence>
<dbReference type="Gene3D" id="1.20.120.450">
    <property type="entry name" value="dinb family like domain"/>
    <property type="match status" value="1"/>
</dbReference>
<dbReference type="NCBIfam" id="TIGR03086">
    <property type="entry name" value="TIGR03086 family metal-binding protein"/>
    <property type="match status" value="1"/>
</dbReference>
<dbReference type="Pfam" id="PF11716">
    <property type="entry name" value="MDMPI_N"/>
    <property type="match status" value="1"/>
</dbReference>
<feature type="domain" description="Mycothiol-dependent maleylpyruvate isomerase metal-binding" evidence="1">
    <location>
        <begin position="12"/>
        <end position="136"/>
    </location>
</feature>
<evidence type="ECO:0000313" key="2">
    <source>
        <dbReference type="EMBL" id="MFB9626403.1"/>
    </source>
</evidence>
<sequence>MSDHTTSGWDVLDASHEALRRVVGAVPATAWHLPTPCSAWDVTQVLQHAAGDQIGFAAAITGEPGPAFNPFEPSGELEGDPAAFTEDALARSARAWAGVDQGAVEVPTPVPPHKMSPWSGSAACALDAAVHAWDIAVATGQASPLTPDLARPLLKVAQEIVEPLRAWGAYAAVLEPEPGDDDVAALLRYLGRDPRWTPSA</sequence>
<organism evidence="2 3">
    <name type="scientific">Nonomuraea helvata</name>
    <dbReference type="NCBI Taxonomy" id="37484"/>
    <lineage>
        <taxon>Bacteria</taxon>
        <taxon>Bacillati</taxon>
        <taxon>Actinomycetota</taxon>
        <taxon>Actinomycetes</taxon>
        <taxon>Streptosporangiales</taxon>
        <taxon>Streptosporangiaceae</taxon>
        <taxon>Nonomuraea</taxon>
    </lineage>
</organism>
<keyword evidence="3" id="KW-1185">Reference proteome</keyword>
<dbReference type="InterPro" id="IPR034660">
    <property type="entry name" value="DinB/YfiT-like"/>
</dbReference>
<comment type="caution">
    <text evidence="2">The sequence shown here is derived from an EMBL/GenBank/DDBJ whole genome shotgun (WGS) entry which is preliminary data.</text>
</comment>
<dbReference type="Proteomes" id="UP001589532">
    <property type="component" value="Unassembled WGS sequence"/>
</dbReference>
<dbReference type="SUPFAM" id="SSF109854">
    <property type="entry name" value="DinB/YfiT-like putative metalloenzymes"/>
    <property type="match status" value="1"/>
</dbReference>
<dbReference type="InterPro" id="IPR024344">
    <property type="entry name" value="MDMPI_metal-binding"/>
</dbReference>
<evidence type="ECO:0000259" key="1">
    <source>
        <dbReference type="Pfam" id="PF11716"/>
    </source>
</evidence>
<dbReference type="EMBL" id="JBHMBW010000022">
    <property type="protein sequence ID" value="MFB9626403.1"/>
    <property type="molecule type" value="Genomic_DNA"/>
</dbReference>
<gene>
    <name evidence="2" type="ORF">ACFFSA_25235</name>
</gene>
<dbReference type="NCBIfam" id="TIGR03083">
    <property type="entry name" value="maleylpyruvate isomerase family mycothiol-dependent enzyme"/>
    <property type="match status" value="1"/>
</dbReference>
<dbReference type="RefSeq" id="WP_344984884.1">
    <property type="nucleotide sequence ID" value="NZ_BAAAXV010000001.1"/>
</dbReference>
<dbReference type="InterPro" id="IPR017517">
    <property type="entry name" value="Maleyloyr_isom"/>
</dbReference>
<name>A0ABV5S6M3_9ACTN</name>
<reference evidence="2 3" key="1">
    <citation type="submission" date="2024-09" db="EMBL/GenBank/DDBJ databases">
        <authorList>
            <person name="Sun Q."/>
            <person name="Mori K."/>
        </authorList>
    </citation>
    <scope>NUCLEOTIDE SEQUENCE [LARGE SCALE GENOMIC DNA]</scope>
    <source>
        <strain evidence="2 3">JCM 3143</strain>
    </source>
</reference>
<accession>A0ABV5S6M3</accession>
<protein>
    <submittedName>
        <fullName evidence="2">TIGR03086 family metal-binding protein</fullName>
    </submittedName>
</protein>